<protein>
    <submittedName>
        <fullName evidence="4">Transposase, IS204/IS1001/IS1096/IS1165 family protein</fullName>
    </submittedName>
</protein>
<evidence type="ECO:0000259" key="1">
    <source>
        <dbReference type="Pfam" id="PF01610"/>
    </source>
</evidence>
<dbReference type="Proteomes" id="UP000001556">
    <property type="component" value="Chromosome"/>
</dbReference>
<dbReference type="RefSeq" id="WP_011877235.1">
    <property type="nucleotide sequence ID" value="NC_009253.1"/>
</dbReference>
<dbReference type="HOGENOM" id="CLU_041900_2_0_9"/>
<evidence type="ECO:0000259" key="2">
    <source>
        <dbReference type="Pfam" id="PF13542"/>
    </source>
</evidence>
<dbReference type="PANTHER" id="PTHR33498:SF1">
    <property type="entry name" value="TRANSPOSASE FOR INSERTION SEQUENCE ELEMENT IS1557"/>
    <property type="match status" value="1"/>
</dbReference>
<dbReference type="InterPro" id="IPR029261">
    <property type="entry name" value="Transposase_Znf"/>
</dbReference>
<proteinExistence type="predicted"/>
<dbReference type="Pfam" id="PF01610">
    <property type="entry name" value="DDE_Tnp_ISL3"/>
    <property type="match status" value="1"/>
</dbReference>
<reference evidence="4 5" key="1">
    <citation type="submission" date="2007-03" db="EMBL/GenBank/DDBJ databases">
        <title>Complete sequence of Desulfotomaculum reducens MI-1.</title>
        <authorList>
            <consortium name="US DOE Joint Genome Institute"/>
            <person name="Copeland A."/>
            <person name="Lucas S."/>
            <person name="Lapidus A."/>
            <person name="Barry K."/>
            <person name="Detter J.C."/>
            <person name="Glavina del Rio T."/>
            <person name="Hammon N."/>
            <person name="Israni S."/>
            <person name="Dalin E."/>
            <person name="Tice H."/>
            <person name="Pitluck S."/>
            <person name="Sims D."/>
            <person name="Brettin T."/>
            <person name="Bruce D."/>
            <person name="Han C."/>
            <person name="Tapia R."/>
            <person name="Schmutz J."/>
            <person name="Larimer F."/>
            <person name="Land M."/>
            <person name="Hauser L."/>
            <person name="Kyrpides N."/>
            <person name="Kim E."/>
            <person name="Tebo B.M."/>
            <person name="Richardson P."/>
        </authorList>
    </citation>
    <scope>NUCLEOTIDE SEQUENCE [LARGE SCALE GENOMIC DNA]</scope>
    <source>
        <strain evidence="4 5">MI-1</strain>
    </source>
</reference>
<evidence type="ECO:0000313" key="5">
    <source>
        <dbReference type="Proteomes" id="UP000001556"/>
    </source>
</evidence>
<dbReference type="eggNOG" id="COG3464">
    <property type="taxonomic scope" value="Bacteria"/>
</dbReference>
<dbReference type="InterPro" id="IPR047951">
    <property type="entry name" value="Transpos_ISL3"/>
</dbReference>
<feature type="domain" description="Transposase IS204/IS1001/IS1096/IS1165 helix-turn-helix" evidence="2">
    <location>
        <begin position="82"/>
        <end position="132"/>
    </location>
</feature>
<feature type="domain" description="Transposase IS204/IS1001/IS1096/IS1165 DDE" evidence="1">
    <location>
        <begin position="147"/>
        <end position="378"/>
    </location>
</feature>
<keyword evidence="5" id="KW-1185">Reference proteome</keyword>
<accession>A4J2V1</accession>
<dbReference type="OrthoDB" id="1856140at2"/>
<dbReference type="InterPro" id="IPR032877">
    <property type="entry name" value="Transposase_HTH"/>
</dbReference>
<evidence type="ECO:0000313" key="4">
    <source>
        <dbReference type="EMBL" id="ABO49404.1"/>
    </source>
</evidence>
<evidence type="ECO:0000259" key="3">
    <source>
        <dbReference type="Pfam" id="PF14690"/>
    </source>
</evidence>
<feature type="domain" description="Transposase IS204/IS1001/IS1096/IS1165 zinc-finger" evidence="3">
    <location>
        <begin position="31"/>
        <end position="76"/>
    </location>
</feature>
<organism evidence="4 5">
    <name type="scientific">Desulforamulus reducens (strain ATCC BAA-1160 / DSM 100696 / MI-1)</name>
    <name type="common">Desulfotomaculum reducens</name>
    <dbReference type="NCBI Taxonomy" id="349161"/>
    <lineage>
        <taxon>Bacteria</taxon>
        <taxon>Bacillati</taxon>
        <taxon>Bacillota</taxon>
        <taxon>Clostridia</taxon>
        <taxon>Eubacteriales</taxon>
        <taxon>Peptococcaceae</taxon>
        <taxon>Desulforamulus</taxon>
    </lineage>
</organism>
<dbReference type="InterPro" id="IPR002560">
    <property type="entry name" value="Transposase_DDE"/>
</dbReference>
<dbReference type="Pfam" id="PF14690">
    <property type="entry name" value="Zn_ribbon_ISL3"/>
    <property type="match status" value="1"/>
</dbReference>
<dbReference type="NCBIfam" id="NF033550">
    <property type="entry name" value="transpos_ISL3"/>
    <property type="match status" value="1"/>
</dbReference>
<dbReference type="EMBL" id="CP000612">
    <property type="protein sequence ID" value="ABO49404.1"/>
    <property type="molecule type" value="Genomic_DNA"/>
</dbReference>
<dbReference type="KEGG" id="drm:Dred_0866"/>
<gene>
    <name evidence="4" type="ordered locus">Dred_0866</name>
</gene>
<sequence length="434" mass="51420">MDILNLPHFKVLHVEQTEHDYSIRAEMASPPIICPNCYNRDFVGYGKKEQLFMDLPIHGKRVGILVNRRRYRCKECNKTFLEILPDMDEKRLATTRLIEYVQKQSLKRTFASISEDVGLDEKTVRNIFRDYVTHLEKTVRFATPEYLGIDEIHIIHPRCVVCNVKDRTIINILQNRNKETVIKYLMELPDRDRVKYVSMDMWQPYRDAVKLVLPQAKIIVDKFHVLRMANQGVETVRKDIRANMTPKQRRTLMHDRFVLLKRRHELKEAEFLKLESWTKNLPDLGKAYELKEEFFQVYESKNQAEAIERYNAWLSKVTDEICFAFEPLIKALTNWHHEVFNYFNHPITNAYTEALNGLIRVMNRLGRGYSFEALRAKILFTEGLSKSKRPLYRRQNREPIMSRMVIAETTIDYQNWDTGVPITTLVDFIEKGKI</sequence>
<name>A4J2V1_DESRM</name>
<dbReference type="STRING" id="349161.Dred_0866"/>
<dbReference type="PANTHER" id="PTHR33498">
    <property type="entry name" value="TRANSPOSASE FOR INSERTION SEQUENCE ELEMENT IS1557"/>
    <property type="match status" value="1"/>
</dbReference>
<dbReference type="Pfam" id="PF13542">
    <property type="entry name" value="HTH_Tnp_ISL3"/>
    <property type="match status" value="1"/>
</dbReference>
<dbReference type="AlphaFoldDB" id="A4J2V1"/>